<dbReference type="GO" id="GO:0000811">
    <property type="term" value="C:GINS complex"/>
    <property type="evidence" value="ECO:0007669"/>
    <property type="project" value="TreeGrafter"/>
</dbReference>
<dbReference type="InterPro" id="IPR008591">
    <property type="entry name" value="GINS_Sld5"/>
</dbReference>
<dbReference type="InterPro" id="IPR038749">
    <property type="entry name" value="Sld5_GINS_A"/>
</dbReference>
<dbReference type="GO" id="GO:0000727">
    <property type="term" value="P:double-strand break repair via break-induced replication"/>
    <property type="evidence" value="ECO:0007669"/>
    <property type="project" value="TreeGrafter"/>
</dbReference>
<dbReference type="PANTHER" id="PTHR21206">
    <property type="entry name" value="SLD5 PROTEIN"/>
    <property type="match status" value="1"/>
</dbReference>
<organism evidence="9 10">
    <name type="scientific">Gymnopilus dilepis</name>
    <dbReference type="NCBI Taxonomy" id="231916"/>
    <lineage>
        <taxon>Eukaryota</taxon>
        <taxon>Fungi</taxon>
        <taxon>Dikarya</taxon>
        <taxon>Basidiomycota</taxon>
        <taxon>Agaricomycotina</taxon>
        <taxon>Agaricomycetes</taxon>
        <taxon>Agaricomycetidae</taxon>
        <taxon>Agaricales</taxon>
        <taxon>Agaricineae</taxon>
        <taxon>Hymenogastraceae</taxon>
        <taxon>Gymnopilus</taxon>
    </lineage>
</organism>
<dbReference type="SUPFAM" id="SSF160059">
    <property type="entry name" value="PriA/YqbF domain"/>
    <property type="match status" value="1"/>
</dbReference>
<dbReference type="STRING" id="231916.A0A409WV77"/>
<dbReference type="FunCoup" id="A0A409WV77">
    <property type="interactions" value="434"/>
</dbReference>
<dbReference type="Gene3D" id="1.20.58.1030">
    <property type="match status" value="1"/>
</dbReference>
<feature type="domain" description="DNA replication complex GINS protein SLD5 C-terminal" evidence="8">
    <location>
        <begin position="213"/>
        <end position="265"/>
    </location>
</feature>
<keyword evidence="10" id="KW-1185">Reference proteome</keyword>
<dbReference type="InterPro" id="IPR031633">
    <property type="entry name" value="SLD5_C"/>
</dbReference>
<evidence type="ECO:0000313" key="10">
    <source>
        <dbReference type="Proteomes" id="UP000284706"/>
    </source>
</evidence>
<evidence type="ECO:0000256" key="1">
    <source>
        <dbReference type="ARBA" id="ARBA00004123"/>
    </source>
</evidence>
<protein>
    <recommendedName>
        <fullName evidence="3">DNA replication complex GINS protein SLD5</fullName>
    </recommendedName>
</protein>
<evidence type="ECO:0000256" key="6">
    <source>
        <dbReference type="SAM" id="MobiDB-lite"/>
    </source>
</evidence>
<evidence type="ECO:0000256" key="2">
    <source>
        <dbReference type="ARBA" id="ARBA00008187"/>
    </source>
</evidence>
<gene>
    <name evidence="9" type="ORF">CVT26_013356</name>
</gene>
<dbReference type="Proteomes" id="UP000284706">
    <property type="component" value="Unassembled WGS sequence"/>
</dbReference>
<dbReference type="InParanoid" id="A0A409WV77"/>
<evidence type="ECO:0000259" key="7">
    <source>
        <dbReference type="Pfam" id="PF05916"/>
    </source>
</evidence>
<dbReference type="Pfam" id="PF05916">
    <property type="entry name" value="Sld5"/>
    <property type="match status" value="1"/>
</dbReference>
<keyword evidence="4" id="KW-0235">DNA replication</keyword>
<feature type="domain" description="GINS subunit" evidence="7">
    <location>
        <begin position="106"/>
        <end position="183"/>
    </location>
</feature>
<reference evidence="9 10" key="1">
    <citation type="journal article" date="2018" name="Evol. Lett.">
        <title>Horizontal gene cluster transfer increased hallucinogenic mushroom diversity.</title>
        <authorList>
            <person name="Reynolds H.T."/>
            <person name="Vijayakumar V."/>
            <person name="Gluck-Thaler E."/>
            <person name="Korotkin H.B."/>
            <person name="Matheny P.B."/>
            <person name="Slot J.C."/>
        </authorList>
    </citation>
    <scope>NUCLEOTIDE SEQUENCE [LARGE SCALE GENOMIC DNA]</scope>
    <source>
        <strain evidence="9 10">SRW20</strain>
    </source>
</reference>
<evidence type="ECO:0000259" key="8">
    <source>
        <dbReference type="Pfam" id="PF16922"/>
    </source>
</evidence>
<dbReference type="PANTHER" id="PTHR21206:SF0">
    <property type="entry name" value="DNA REPLICATION COMPLEX GINS PROTEIN SLD5"/>
    <property type="match status" value="1"/>
</dbReference>
<dbReference type="CDD" id="cd11711">
    <property type="entry name" value="GINS_A_Sld5"/>
    <property type="match status" value="1"/>
</dbReference>
<accession>A0A409WV77</accession>
<comment type="caution">
    <text evidence="9">The sequence shown here is derived from an EMBL/GenBank/DDBJ whole genome shotgun (WGS) entry which is preliminary data.</text>
</comment>
<dbReference type="SUPFAM" id="SSF158573">
    <property type="entry name" value="GINS helical bundle-like"/>
    <property type="match status" value="1"/>
</dbReference>
<dbReference type="EMBL" id="NHYE01004750">
    <property type="protein sequence ID" value="PPQ82434.1"/>
    <property type="molecule type" value="Genomic_DNA"/>
</dbReference>
<dbReference type="OrthoDB" id="338231at2759"/>
<comment type="subcellular location">
    <subcellularLocation>
        <location evidence="1">Nucleus</location>
    </subcellularLocation>
</comment>
<name>A0A409WV77_9AGAR</name>
<evidence type="ECO:0000256" key="3">
    <source>
        <dbReference type="ARBA" id="ARBA00014804"/>
    </source>
</evidence>
<evidence type="ECO:0000256" key="4">
    <source>
        <dbReference type="ARBA" id="ARBA00022705"/>
    </source>
</evidence>
<keyword evidence="5" id="KW-0539">Nucleus</keyword>
<dbReference type="GO" id="GO:0006261">
    <property type="term" value="P:DNA-templated DNA replication"/>
    <property type="evidence" value="ECO:0007669"/>
    <property type="project" value="InterPro"/>
</dbReference>
<comment type="similarity">
    <text evidence="2">Belongs to the GINS4/SLD5 family.</text>
</comment>
<evidence type="ECO:0000313" key="9">
    <source>
        <dbReference type="EMBL" id="PPQ82434.1"/>
    </source>
</evidence>
<dbReference type="CDD" id="cd21692">
    <property type="entry name" value="GINS_B_Sld5"/>
    <property type="match status" value="1"/>
</dbReference>
<evidence type="ECO:0000256" key="5">
    <source>
        <dbReference type="ARBA" id="ARBA00023242"/>
    </source>
</evidence>
<dbReference type="AlphaFoldDB" id="A0A409WV77"/>
<feature type="region of interest" description="Disordered" evidence="6">
    <location>
        <begin position="18"/>
        <end position="51"/>
    </location>
</feature>
<dbReference type="Pfam" id="PF16922">
    <property type="entry name" value="SLD5_C"/>
    <property type="match status" value="1"/>
</dbReference>
<dbReference type="InterPro" id="IPR036224">
    <property type="entry name" value="GINS_bundle-like_dom_sf"/>
</dbReference>
<sequence>MDWDAQYELLKAGKAIPQAGPSYTTRNESNIDDDDMRPVLPGRDPGDEPERRRTNLILDEEETVATPLERLTRHWMNERHAPDILPAQEDLLMNLLDHLRRQSEAVQLLREDPSTSEEEHMRIMLVQTEIERVKFIVRSYVRTRLFKIEKYARFITTTPEVQTRLTAAELDHASRHAKITDQHFYVSVLQSLPEKQSHLDDTPLFVPPMITEPDKTRPVFVHALKQCPRIRLPDGATLEMEKGHISLMPYSVVEQLVARGEVELI</sequence>
<dbReference type="InterPro" id="IPR021151">
    <property type="entry name" value="GINS_A"/>
</dbReference>
<proteinExistence type="inferred from homology"/>